<dbReference type="OrthoDB" id="1550554at2"/>
<evidence type="ECO:0000259" key="1">
    <source>
        <dbReference type="Pfam" id="PF20247"/>
    </source>
</evidence>
<feature type="domain" description="DUF6602" evidence="1">
    <location>
        <begin position="28"/>
        <end position="128"/>
    </location>
</feature>
<accession>A0A1G8WHJ1</accession>
<dbReference type="Pfam" id="PF20247">
    <property type="entry name" value="DUF6602"/>
    <property type="match status" value="1"/>
</dbReference>
<organism evidence="2 3">
    <name type="scientific">Sediminibacillus albus</name>
    <dbReference type="NCBI Taxonomy" id="407036"/>
    <lineage>
        <taxon>Bacteria</taxon>
        <taxon>Bacillati</taxon>
        <taxon>Bacillota</taxon>
        <taxon>Bacilli</taxon>
        <taxon>Bacillales</taxon>
        <taxon>Bacillaceae</taxon>
        <taxon>Sediminibacillus</taxon>
    </lineage>
</organism>
<reference evidence="2 3" key="1">
    <citation type="submission" date="2016-10" db="EMBL/GenBank/DDBJ databases">
        <authorList>
            <person name="de Groot N.N."/>
        </authorList>
    </citation>
    <scope>NUCLEOTIDE SEQUENCE [LARGE SCALE GENOMIC DNA]</scope>
    <source>
        <strain evidence="2 3">CGMCC 1.6502</strain>
    </source>
</reference>
<evidence type="ECO:0000313" key="2">
    <source>
        <dbReference type="EMBL" id="SDJ77155.1"/>
    </source>
</evidence>
<dbReference type="RefSeq" id="WP_093211233.1">
    <property type="nucleotide sequence ID" value="NZ_FNFL01000001.1"/>
</dbReference>
<dbReference type="AlphaFoldDB" id="A0A1G8WHJ1"/>
<evidence type="ECO:0000313" key="3">
    <source>
        <dbReference type="Proteomes" id="UP000198694"/>
    </source>
</evidence>
<dbReference type="Proteomes" id="UP000198694">
    <property type="component" value="Unassembled WGS sequence"/>
</dbReference>
<gene>
    <name evidence="2" type="ORF">SAMN05216243_0777</name>
</gene>
<keyword evidence="3" id="KW-1185">Reference proteome</keyword>
<dbReference type="InterPro" id="IPR046537">
    <property type="entry name" value="DUF6602"/>
</dbReference>
<name>A0A1G8WHJ1_9BACI</name>
<proteinExistence type="predicted"/>
<sequence>MITTISDMLIDLKKKEEEIINNFQEEVVSLEHPTIIGDMYEGTAEKLLNKAIFEGLDLRIVSGQIKNKNKDKSAEVDIMIVEGDGYQIPNTDRWIYDISQVIAVIEVKKNLYKADLIDSYNKMKRVTEIFDPRDMSSNEFRLFRDSFRSALGQEVPDYSELTKYPLVTQMMFHTLLMETVMPLRVVFGFYGYSNMKSLRNGFTKFLEGNITHDLEAPNRGYGPNSFPNLIFTRDSSLIKLDGIPYRAPLDKNGYWDVYVSSVHNPLLHLLEMLWTRLSYRHGITSDIFGEDLEIEGLFAYLRCKPLKKEEKIGWEFVSLELPKDLEIEPFYIQWEPQELNEAEHLLITWLCQGEKMNTKSDIFEDLLQRYALEEKVFLKELQDKKLVFEDSNNDLQLLTDECLVVIKDGKFYAGENKDGKMERWLLKQGN</sequence>
<dbReference type="EMBL" id="FNFL01000001">
    <property type="protein sequence ID" value="SDJ77155.1"/>
    <property type="molecule type" value="Genomic_DNA"/>
</dbReference>
<protein>
    <recommendedName>
        <fullName evidence="1">DUF6602 domain-containing protein</fullName>
    </recommendedName>
</protein>